<name>A0A225VU65_9STRA</name>
<keyword evidence="3" id="KW-1185">Reference proteome</keyword>
<protein>
    <submittedName>
        <fullName evidence="2">Uncharacterized protein</fullName>
    </submittedName>
</protein>
<evidence type="ECO:0000313" key="2">
    <source>
        <dbReference type="EMBL" id="OWZ09081.1"/>
    </source>
</evidence>
<keyword evidence="1" id="KW-0175">Coiled coil</keyword>
<dbReference type="Proteomes" id="UP000198211">
    <property type="component" value="Unassembled WGS sequence"/>
</dbReference>
<gene>
    <name evidence="2" type="ORF">PHMEG_00018272</name>
</gene>
<dbReference type="AlphaFoldDB" id="A0A225VU65"/>
<proteinExistence type="predicted"/>
<sequence length="168" mass="19242">MVFKANRHLISNTKSDLAWDRWLTSTQGETVLLLVYAFGVAIGKDSDLKEFKDACITARSKDRPVITQSPPASLTYLLRSSPLRVKHHLRYINGMAKLALNCINVSMADYSELRDSLRTLETRMDVHEASLASRKEIVERFIRNVLPLRDVSDAFENMENQSDDERRD</sequence>
<organism evidence="2 3">
    <name type="scientific">Phytophthora megakarya</name>
    <dbReference type="NCBI Taxonomy" id="4795"/>
    <lineage>
        <taxon>Eukaryota</taxon>
        <taxon>Sar</taxon>
        <taxon>Stramenopiles</taxon>
        <taxon>Oomycota</taxon>
        <taxon>Peronosporomycetes</taxon>
        <taxon>Peronosporales</taxon>
        <taxon>Peronosporaceae</taxon>
        <taxon>Phytophthora</taxon>
    </lineage>
</organism>
<dbReference type="OrthoDB" id="92281at2759"/>
<accession>A0A225VU65</accession>
<evidence type="ECO:0000313" key="3">
    <source>
        <dbReference type="Proteomes" id="UP000198211"/>
    </source>
</evidence>
<evidence type="ECO:0000256" key="1">
    <source>
        <dbReference type="SAM" id="Coils"/>
    </source>
</evidence>
<feature type="coiled-coil region" evidence="1">
    <location>
        <begin position="110"/>
        <end position="168"/>
    </location>
</feature>
<comment type="caution">
    <text evidence="2">The sequence shown here is derived from an EMBL/GenBank/DDBJ whole genome shotgun (WGS) entry which is preliminary data.</text>
</comment>
<dbReference type="EMBL" id="NBNE01002921">
    <property type="protein sequence ID" value="OWZ09081.1"/>
    <property type="molecule type" value="Genomic_DNA"/>
</dbReference>
<reference evidence="3" key="1">
    <citation type="submission" date="2017-03" db="EMBL/GenBank/DDBJ databases">
        <title>Phytopthora megakarya and P. palmivora, two closely related causual agents of cacao black pod achieved similar genome size and gene model numbers by different mechanisms.</title>
        <authorList>
            <person name="Ali S."/>
            <person name="Shao J."/>
            <person name="Larry D.J."/>
            <person name="Kronmiller B."/>
            <person name="Shen D."/>
            <person name="Strem M.D."/>
            <person name="Melnick R.L."/>
            <person name="Guiltinan M.J."/>
            <person name="Tyler B.M."/>
            <person name="Meinhardt L.W."/>
            <person name="Bailey B.A."/>
        </authorList>
    </citation>
    <scope>NUCLEOTIDE SEQUENCE [LARGE SCALE GENOMIC DNA]</scope>
    <source>
        <strain evidence="3">zdho120</strain>
    </source>
</reference>